<reference evidence="2 3" key="1">
    <citation type="submission" date="2018-10" db="EMBL/GenBank/DDBJ databases">
        <title>Genome assembly for a Yunnan-Guizhou Plateau 3E fish, Anabarilius grahami (Regan), and its evolutionary and genetic applications.</title>
        <authorList>
            <person name="Jiang W."/>
        </authorList>
    </citation>
    <scope>NUCLEOTIDE SEQUENCE [LARGE SCALE GENOMIC DNA]</scope>
    <source>
        <strain evidence="2">AG-KIZ</strain>
        <tissue evidence="2">Muscle</tissue>
    </source>
</reference>
<organism evidence="2 3">
    <name type="scientific">Anabarilius grahami</name>
    <name type="common">Kanglang fish</name>
    <name type="synonym">Barilius grahami</name>
    <dbReference type="NCBI Taxonomy" id="495550"/>
    <lineage>
        <taxon>Eukaryota</taxon>
        <taxon>Metazoa</taxon>
        <taxon>Chordata</taxon>
        <taxon>Craniata</taxon>
        <taxon>Vertebrata</taxon>
        <taxon>Euteleostomi</taxon>
        <taxon>Actinopterygii</taxon>
        <taxon>Neopterygii</taxon>
        <taxon>Teleostei</taxon>
        <taxon>Ostariophysi</taxon>
        <taxon>Cypriniformes</taxon>
        <taxon>Xenocyprididae</taxon>
        <taxon>Xenocypridinae</taxon>
        <taxon>Xenocypridinae incertae sedis</taxon>
        <taxon>Anabarilius</taxon>
    </lineage>
</organism>
<feature type="region of interest" description="Disordered" evidence="1">
    <location>
        <begin position="14"/>
        <end position="37"/>
    </location>
</feature>
<name>A0A3N0YN75_ANAGA</name>
<sequence>MGPEKYGLELPLRTVDVSGPSPTNRAEETELCGESHSEDSLKMSADCDLWRVKMPFHHVRAGLLYTDNFLSTSLSETSEEQLANISTEELGAFTDFQKQTGFIGTREKNNNIQTRVKHTQEQTRSEGSESIYIGSADEGVQVMMVCDDGEMTREVSAGV</sequence>
<proteinExistence type="predicted"/>
<gene>
    <name evidence="2" type="ORF">DPX16_13367</name>
</gene>
<feature type="compositionally biased region" description="Basic and acidic residues" evidence="1">
    <location>
        <begin position="25"/>
        <end position="37"/>
    </location>
</feature>
<evidence type="ECO:0000256" key="1">
    <source>
        <dbReference type="SAM" id="MobiDB-lite"/>
    </source>
</evidence>
<comment type="caution">
    <text evidence="2">The sequence shown here is derived from an EMBL/GenBank/DDBJ whole genome shotgun (WGS) entry which is preliminary data.</text>
</comment>
<evidence type="ECO:0000313" key="3">
    <source>
        <dbReference type="Proteomes" id="UP000281406"/>
    </source>
</evidence>
<dbReference type="Proteomes" id="UP000281406">
    <property type="component" value="Unassembled WGS sequence"/>
</dbReference>
<keyword evidence="3" id="KW-1185">Reference proteome</keyword>
<dbReference type="EMBL" id="RJVU01035392">
    <property type="protein sequence ID" value="ROL47652.1"/>
    <property type="molecule type" value="Genomic_DNA"/>
</dbReference>
<dbReference type="AlphaFoldDB" id="A0A3N0YN75"/>
<evidence type="ECO:0000313" key="2">
    <source>
        <dbReference type="EMBL" id="ROL47652.1"/>
    </source>
</evidence>
<protein>
    <submittedName>
        <fullName evidence="2">Calcium-binding protein 8</fullName>
    </submittedName>
</protein>
<accession>A0A3N0YN75</accession>